<dbReference type="InterPro" id="IPR049730">
    <property type="entry name" value="SNF2/RAD54-like_C"/>
</dbReference>
<keyword evidence="4" id="KW-0547">Nucleotide-binding</keyword>
<dbReference type="SUPFAM" id="SSF52540">
    <property type="entry name" value="P-loop containing nucleoside triphosphate hydrolases"/>
    <property type="match status" value="2"/>
</dbReference>
<feature type="domain" description="Helicase C-terminal" evidence="3">
    <location>
        <begin position="816"/>
        <end position="975"/>
    </location>
</feature>
<evidence type="ECO:0000259" key="2">
    <source>
        <dbReference type="PROSITE" id="PS51192"/>
    </source>
</evidence>
<dbReference type="SMART" id="SM00490">
    <property type="entry name" value="HELICc"/>
    <property type="match status" value="1"/>
</dbReference>
<dbReference type="GO" id="GO:0005524">
    <property type="term" value="F:ATP binding"/>
    <property type="evidence" value="ECO:0007669"/>
    <property type="project" value="InterPro"/>
</dbReference>
<dbReference type="RefSeq" id="WP_114459395.1">
    <property type="nucleotide sequence ID" value="NZ_QPIW01000001.1"/>
</dbReference>
<evidence type="ECO:0000313" key="5">
    <source>
        <dbReference type="Proteomes" id="UP000253141"/>
    </source>
</evidence>
<dbReference type="Pfam" id="PF00176">
    <property type="entry name" value="SNF2-rel_dom"/>
    <property type="match status" value="1"/>
</dbReference>
<organism evidence="4 5">
    <name type="scientific">Runella aurantiaca</name>
    <dbReference type="NCBI Taxonomy" id="2282308"/>
    <lineage>
        <taxon>Bacteria</taxon>
        <taxon>Pseudomonadati</taxon>
        <taxon>Bacteroidota</taxon>
        <taxon>Cytophagia</taxon>
        <taxon>Cytophagales</taxon>
        <taxon>Spirosomataceae</taxon>
        <taxon>Runella</taxon>
    </lineage>
</organism>
<dbReference type="CDD" id="cd18012">
    <property type="entry name" value="DEXQc_arch_SWI2_SNF2"/>
    <property type="match status" value="1"/>
</dbReference>
<keyword evidence="1" id="KW-0378">Hydrolase</keyword>
<feature type="domain" description="Helicase ATP-binding" evidence="2">
    <location>
        <begin position="535"/>
        <end position="694"/>
    </location>
</feature>
<dbReference type="PROSITE" id="PS51192">
    <property type="entry name" value="HELICASE_ATP_BIND_1"/>
    <property type="match status" value="1"/>
</dbReference>
<comment type="caution">
    <text evidence="4">The sequence shown here is derived from an EMBL/GenBank/DDBJ whole genome shotgun (WGS) entry which is preliminary data.</text>
</comment>
<dbReference type="Proteomes" id="UP000253141">
    <property type="component" value="Unassembled WGS sequence"/>
</dbReference>
<dbReference type="OrthoDB" id="9760715at2"/>
<accession>A0A369IDK1</accession>
<dbReference type="Gene3D" id="3.40.50.300">
    <property type="entry name" value="P-loop containing nucleotide triphosphate hydrolases"/>
    <property type="match status" value="1"/>
</dbReference>
<keyword evidence="4" id="KW-0067">ATP-binding</keyword>
<dbReference type="GO" id="GO:0004386">
    <property type="term" value="F:helicase activity"/>
    <property type="evidence" value="ECO:0007669"/>
    <property type="project" value="UniProtKB-KW"/>
</dbReference>
<keyword evidence="5" id="KW-1185">Reference proteome</keyword>
<protein>
    <submittedName>
        <fullName evidence="4">ATP-dependent helicase</fullName>
    </submittedName>
</protein>
<dbReference type="CDD" id="cd18793">
    <property type="entry name" value="SF2_C_SNF"/>
    <property type="match status" value="1"/>
</dbReference>
<dbReference type="InterPro" id="IPR000330">
    <property type="entry name" value="SNF2_N"/>
</dbReference>
<dbReference type="InterPro" id="IPR001650">
    <property type="entry name" value="Helicase_C-like"/>
</dbReference>
<dbReference type="EMBL" id="QPIW01000001">
    <property type="protein sequence ID" value="RDB07861.1"/>
    <property type="molecule type" value="Genomic_DNA"/>
</dbReference>
<proteinExistence type="predicted"/>
<keyword evidence="4" id="KW-0347">Helicase</keyword>
<dbReference type="InterPro" id="IPR038718">
    <property type="entry name" value="SNF2-like_sf"/>
</dbReference>
<evidence type="ECO:0000313" key="4">
    <source>
        <dbReference type="EMBL" id="RDB07861.1"/>
    </source>
</evidence>
<dbReference type="InterPro" id="IPR027417">
    <property type="entry name" value="P-loop_NTPase"/>
</dbReference>
<dbReference type="Pfam" id="PF00271">
    <property type="entry name" value="Helicase_C"/>
    <property type="match status" value="1"/>
</dbReference>
<evidence type="ECO:0000259" key="3">
    <source>
        <dbReference type="PROSITE" id="PS51194"/>
    </source>
</evidence>
<name>A0A369IDK1_9BACT</name>
<evidence type="ECO:0000256" key="1">
    <source>
        <dbReference type="ARBA" id="ARBA00022801"/>
    </source>
</evidence>
<gene>
    <name evidence="4" type="ORF">DVG78_02065</name>
</gene>
<sequence>MKVATTQPFSIVYSLFQHEYLGYLFGSYVVQVNGKGELTLLNQIVSSKNVAEFSKGLDENDFELVKAIDAIQQDTIFKKFNPKKLPALDFFLKVYDPQKGDKQIQEAIAGYIEKWKVDILERLKSKDLYVMGSDGNPAWKKIQWMPERAKVYFHFKRNEENTHYYPNIKYAGERLNIRNQNALLVCDEPAWLLIQDKLYHFDQSVDGKKIRPFLTKPQIIIPRTVEEQYFQRFVVPLVAAYEVYADGFEIKYETAELIPILHLTELTSTSNKVATLFEPTDDDDTLATDDTSQVVLELSFRYGNFLFKFDSFAANANVSLEKSGDSYLFHKVRRDIRVEKAKVLLLKGLGLDMLQGRKKMARSEAFEWLRTHHFTLKEAGIQIRQSAENGKQYFLGYSSIDISFEEGRDWFDIYAKVRFGEFEIPFIKLKNLILARKKEFTLPNGEIAIIPEAWLTAYSELFAFAEYDPDSQQFLLRKHHLALVQEFAEDSLAKVIMSRKLEQLRDFKEIDENPLPEGFVGTLRPYQKAGYDWINFLNSYRFGGCLADDMGLGKTVTTLALLQYQKEKGANRPSLLVMPTSLLYNWQLEARRFTPQLRVLVYTGTYRDKNPRQFDDYDLILTSYGIVRIDIDMLKNYPFHYIILDESQAIKNPSSHITKAVMQLDARNRLILTGTPLENTTMDLWTQMTFVNPGLLGSQSYFRSHFQVPIEKHNDEKRSQKLYALIKPFLLRRHKSQVALDLPPKVESVHYCDMVEEQEQRYEETKSYYRNYILEQIEEEGIAKSQIIVLQGLTKLRQLANHPRMIDEEYEGESGKLEEIQAKLEELLAGDHKVLIFSQFIRHLTILRRYLDTRGIRYAYLDGSTTDRQAQVELFQENDEIKIFLISLRAGGLGLNLTAADYVFILDPWWNPAIEAQAIDRAHRIGQQRTVFTYKFITKNSVEEKILDLQRSKQKLFNELITTEESFVKSLTKEDIIDLLA</sequence>
<dbReference type="AlphaFoldDB" id="A0A369IDK1"/>
<dbReference type="GO" id="GO:0016787">
    <property type="term" value="F:hydrolase activity"/>
    <property type="evidence" value="ECO:0007669"/>
    <property type="project" value="UniProtKB-KW"/>
</dbReference>
<dbReference type="SMART" id="SM00487">
    <property type="entry name" value="DEXDc"/>
    <property type="match status" value="1"/>
</dbReference>
<dbReference type="PROSITE" id="PS51194">
    <property type="entry name" value="HELICASE_CTER"/>
    <property type="match status" value="1"/>
</dbReference>
<dbReference type="PANTHER" id="PTHR10799">
    <property type="entry name" value="SNF2/RAD54 HELICASE FAMILY"/>
    <property type="match status" value="1"/>
</dbReference>
<reference evidence="4 5" key="1">
    <citation type="submission" date="2018-07" db="EMBL/GenBank/DDBJ databases">
        <title>Genome analysis of Runella aurantiaca.</title>
        <authorList>
            <person name="Yang X."/>
        </authorList>
    </citation>
    <scope>NUCLEOTIDE SEQUENCE [LARGE SCALE GENOMIC DNA]</scope>
    <source>
        <strain evidence="4 5">YX9</strain>
    </source>
</reference>
<dbReference type="Gene3D" id="3.40.50.10810">
    <property type="entry name" value="Tandem AAA-ATPase domain"/>
    <property type="match status" value="1"/>
</dbReference>
<dbReference type="InterPro" id="IPR014001">
    <property type="entry name" value="Helicase_ATP-bd"/>
</dbReference>